<dbReference type="RefSeq" id="WP_132325978.1">
    <property type="nucleotide sequence ID" value="NZ_FWZT01000010.1"/>
</dbReference>
<dbReference type="STRING" id="1513793.SAMN06296036_110177"/>
<sequence>MISNQLIAEIIPDLIRVEESPILNEKENIGWHSSCICRGGVVGNGTGSSRSLARSIALAEAIERSIFYRLSSENPKRFLFDEYPTTCGLAVGYDREKTRSRSISEAVERWAWSQWIDKQKFVEPVDISVKSKTAIFFTSEFDELKFYRKVIKSSLFSGGEAEWIVALGLKNGGVYAGSNLGYGENVVDHSIEEAWRCVRFTEQNPLLRRTHIINERIIFFANNADIAFKQIPGVRRQGNWTTPKLIFDETVYEHNNRVFCHRALCDDFIPWNQGPVHRFVY</sequence>
<organism evidence="1 2">
    <name type="scientific">Pseudobacteriovorax antillogorgiicola</name>
    <dbReference type="NCBI Taxonomy" id="1513793"/>
    <lineage>
        <taxon>Bacteria</taxon>
        <taxon>Pseudomonadati</taxon>
        <taxon>Bdellovibrionota</taxon>
        <taxon>Oligoflexia</taxon>
        <taxon>Oligoflexales</taxon>
        <taxon>Pseudobacteriovoracaceae</taxon>
        <taxon>Pseudobacteriovorax</taxon>
    </lineage>
</organism>
<name>A0A1Y6BXK7_9BACT</name>
<evidence type="ECO:0008006" key="3">
    <source>
        <dbReference type="Google" id="ProtNLM"/>
    </source>
</evidence>
<evidence type="ECO:0000313" key="1">
    <source>
        <dbReference type="EMBL" id="SMF34912.1"/>
    </source>
</evidence>
<evidence type="ECO:0000313" key="2">
    <source>
        <dbReference type="Proteomes" id="UP000192907"/>
    </source>
</evidence>
<dbReference type="Proteomes" id="UP000192907">
    <property type="component" value="Unassembled WGS sequence"/>
</dbReference>
<accession>A0A1Y6BXK7</accession>
<reference evidence="2" key="1">
    <citation type="submission" date="2017-04" db="EMBL/GenBank/DDBJ databases">
        <authorList>
            <person name="Varghese N."/>
            <person name="Submissions S."/>
        </authorList>
    </citation>
    <scope>NUCLEOTIDE SEQUENCE [LARGE SCALE GENOMIC DNA]</scope>
    <source>
        <strain evidence="2">RKEM611</strain>
    </source>
</reference>
<keyword evidence="2" id="KW-1185">Reference proteome</keyword>
<protein>
    <recommendedName>
        <fullName evidence="3">YcaO-like family protein</fullName>
    </recommendedName>
</protein>
<dbReference type="EMBL" id="FWZT01000010">
    <property type="protein sequence ID" value="SMF34912.1"/>
    <property type="molecule type" value="Genomic_DNA"/>
</dbReference>
<proteinExistence type="predicted"/>
<dbReference type="AlphaFoldDB" id="A0A1Y6BXK7"/>
<gene>
    <name evidence="1" type="ORF">SAMN06296036_110177</name>
</gene>